<keyword evidence="2 7" id="KW-0813">Transport</keyword>
<gene>
    <name evidence="9" type="primary">ycjP_98</name>
    <name evidence="10" type="ORF">DWX31_14570</name>
    <name evidence="12" type="ORF">DXC39_21290</name>
    <name evidence="11" type="ORF">DXD79_20540</name>
    <name evidence="9" type="ORF">ERS852407_04978</name>
</gene>
<comment type="similarity">
    <text evidence="7">Belongs to the binding-protein-dependent transport system permease family.</text>
</comment>
<evidence type="ECO:0000256" key="6">
    <source>
        <dbReference type="ARBA" id="ARBA00023136"/>
    </source>
</evidence>
<keyword evidence="9" id="KW-0762">Sugar transport</keyword>
<feature type="transmembrane region" description="Helical" evidence="7">
    <location>
        <begin position="136"/>
        <end position="157"/>
    </location>
</feature>
<dbReference type="CDD" id="cd06261">
    <property type="entry name" value="TM_PBP2"/>
    <property type="match status" value="1"/>
</dbReference>
<feature type="transmembrane region" description="Helical" evidence="7">
    <location>
        <begin position="107"/>
        <end position="130"/>
    </location>
</feature>
<dbReference type="EMBL" id="CYZE01000018">
    <property type="protein sequence ID" value="CUP10456.1"/>
    <property type="molecule type" value="Genomic_DNA"/>
</dbReference>
<dbReference type="EMBL" id="QSSQ01000026">
    <property type="protein sequence ID" value="RGM00501.1"/>
    <property type="molecule type" value="Genomic_DNA"/>
</dbReference>
<evidence type="ECO:0000313" key="10">
    <source>
        <dbReference type="EMBL" id="RGD69819.1"/>
    </source>
</evidence>
<feature type="transmembrane region" description="Helical" evidence="7">
    <location>
        <begin position="242"/>
        <end position="261"/>
    </location>
</feature>
<reference evidence="9 13" key="1">
    <citation type="submission" date="2015-09" db="EMBL/GenBank/DDBJ databases">
        <authorList>
            <consortium name="Pathogen Informatics"/>
        </authorList>
    </citation>
    <scope>NUCLEOTIDE SEQUENCE [LARGE SCALE GENOMIC DNA]</scope>
    <source>
        <strain evidence="9 13">2789STDY5608850</strain>
    </source>
</reference>
<dbReference type="GO" id="GO:0005886">
    <property type="term" value="C:plasma membrane"/>
    <property type="evidence" value="ECO:0007669"/>
    <property type="project" value="UniProtKB-SubCell"/>
</dbReference>
<comment type="subcellular location">
    <subcellularLocation>
        <location evidence="1 7">Cell membrane</location>
        <topology evidence="1 7">Multi-pass membrane protein</topology>
    </subcellularLocation>
</comment>
<feature type="transmembrane region" description="Helical" evidence="7">
    <location>
        <begin position="12"/>
        <end position="32"/>
    </location>
</feature>
<name>A0A174KJ03_9FIRM</name>
<evidence type="ECO:0000313" key="9">
    <source>
        <dbReference type="EMBL" id="CUP10456.1"/>
    </source>
</evidence>
<dbReference type="EMBL" id="QSON01000010">
    <property type="protein sequence ID" value="RGJ00880.1"/>
    <property type="molecule type" value="Genomic_DNA"/>
</dbReference>
<feature type="transmembrane region" description="Helical" evidence="7">
    <location>
        <begin position="71"/>
        <end position="95"/>
    </location>
</feature>
<evidence type="ECO:0000256" key="7">
    <source>
        <dbReference type="RuleBase" id="RU363032"/>
    </source>
</evidence>
<evidence type="ECO:0000313" key="13">
    <source>
        <dbReference type="Proteomes" id="UP000095651"/>
    </source>
</evidence>
<evidence type="ECO:0000313" key="14">
    <source>
        <dbReference type="Proteomes" id="UP000261023"/>
    </source>
</evidence>
<evidence type="ECO:0000313" key="15">
    <source>
        <dbReference type="Proteomes" id="UP000261257"/>
    </source>
</evidence>
<dbReference type="EMBL" id="QTJW01000009">
    <property type="protein sequence ID" value="RGD69819.1"/>
    <property type="molecule type" value="Genomic_DNA"/>
</dbReference>
<dbReference type="InterPro" id="IPR000515">
    <property type="entry name" value="MetI-like"/>
</dbReference>
<dbReference type="InterPro" id="IPR035906">
    <property type="entry name" value="MetI-like_sf"/>
</dbReference>
<dbReference type="OrthoDB" id="9787837at2"/>
<protein>
    <submittedName>
        <fullName evidence="9">ABC-type sugar transport system, permease component</fullName>
    </submittedName>
    <submittedName>
        <fullName evidence="10">Carbohydrate ABC transporter permease</fullName>
    </submittedName>
</protein>
<dbReference type="Proteomes" id="UP000263014">
    <property type="component" value="Unassembled WGS sequence"/>
</dbReference>
<reference evidence="14 15" key="2">
    <citation type="submission" date="2018-08" db="EMBL/GenBank/DDBJ databases">
        <title>A genome reference for cultivated species of the human gut microbiota.</title>
        <authorList>
            <person name="Zou Y."/>
            <person name="Xue W."/>
            <person name="Luo G."/>
        </authorList>
    </citation>
    <scope>NUCLEOTIDE SEQUENCE [LARGE SCALE GENOMIC DNA]</scope>
    <source>
        <strain evidence="10 14">AF19-13AC</strain>
        <strain evidence="12 15">TF05-11AC</strain>
        <strain evidence="11 16">TM09-12</strain>
    </source>
</reference>
<proteinExistence type="inferred from homology"/>
<dbReference type="Proteomes" id="UP000095651">
    <property type="component" value="Unassembled WGS sequence"/>
</dbReference>
<dbReference type="Proteomes" id="UP000261257">
    <property type="component" value="Unassembled WGS sequence"/>
</dbReference>
<feature type="domain" description="ABC transmembrane type-1" evidence="8">
    <location>
        <begin position="72"/>
        <end position="261"/>
    </location>
</feature>
<dbReference type="PANTHER" id="PTHR43744:SF12">
    <property type="entry name" value="ABC TRANSPORTER PERMEASE PROTEIN MG189-RELATED"/>
    <property type="match status" value="1"/>
</dbReference>
<dbReference type="RefSeq" id="WP_002602755.1">
    <property type="nucleotide sequence ID" value="NZ_CABIXC010000018.1"/>
</dbReference>
<dbReference type="GeneID" id="86060911"/>
<evidence type="ECO:0000313" key="16">
    <source>
        <dbReference type="Proteomes" id="UP000263014"/>
    </source>
</evidence>
<evidence type="ECO:0000256" key="3">
    <source>
        <dbReference type="ARBA" id="ARBA00022475"/>
    </source>
</evidence>
<dbReference type="PANTHER" id="PTHR43744">
    <property type="entry name" value="ABC TRANSPORTER PERMEASE PROTEIN MG189-RELATED-RELATED"/>
    <property type="match status" value="1"/>
</dbReference>
<evidence type="ECO:0000256" key="5">
    <source>
        <dbReference type="ARBA" id="ARBA00022989"/>
    </source>
</evidence>
<sequence length="276" mass="30802">MEANNSKKHVVTHLLLILGSIVMLFPFLWMILSSFKTVGEQMSIPMKILPGSFGYLENYKQALEAVPFLRLYLNTILMILGRVICAVIFSSMAGYGFARMEFPFKRLLFTLVLMQMMVPGQIFIVPQYMMLSKIKLLNTVFALIFPALVSAFGTFLLRQQYMALPKELEEAAVIDGCNPWQVFTKIMVPVTRSSLASLAIFTALFAWKDLMWPLIANNDLNRMPLAPGLTVLQGICNNNKGALMAGSVIATVPMLLLYIACQKQFIEGIAQTGIKG</sequence>
<feature type="transmembrane region" description="Helical" evidence="7">
    <location>
        <begin position="195"/>
        <end position="215"/>
    </location>
</feature>
<organism evidence="9 13">
    <name type="scientific">Hungatella hathewayi</name>
    <dbReference type="NCBI Taxonomy" id="154046"/>
    <lineage>
        <taxon>Bacteria</taxon>
        <taxon>Bacillati</taxon>
        <taxon>Bacillota</taxon>
        <taxon>Clostridia</taxon>
        <taxon>Lachnospirales</taxon>
        <taxon>Lachnospiraceae</taxon>
        <taxon>Hungatella</taxon>
    </lineage>
</organism>
<keyword evidence="3" id="KW-1003">Cell membrane</keyword>
<evidence type="ECO:0000313" key="11">
    <source>
        <dbReference type="EMBL" id="RGJ00880.1"/>
    </source>
</evidence>
<dbReference type="SUPFAM" id="SSF161098">
    <property type="entry name" value="MetI-like"/>
    <property type="match status" value="1"/>
</dbReference>
<evidence type="ECO:0000313" key="12">
    <source>
        <dbReference type="EMBL" id="RGM00501.1"/>
    </source>
</evidence>
<dbReference type="Pfam" id="PF00528">
    <property type="entry name" value="BPD_transp_1"/>
    <property type="match status" value="1"/>
</dbReference>
<dbReference type="Proteomes" id="UP000261023">
    <property type="component" value="Unassembled WGS sequence"/>
</dbReference>
<keyword evidence="6 7" id="KW-0472">Membrane</keyword>
<dbReference type="AlphaFoldDB" id="A0A174KJ03"/>
<evidence type="ECO:0000256" key="4">
    <source>
        <dbReference type="ARBA" id="ARBA00022692"/>
    </source>
</evidence>
<accession>A0A174KJ03</accession>
<keyword evidence="5 7" id="KW-1133">Transmembrane helix</keyword>
<keyword evidence="4 7" id="KW-0812">Transmembrane</keyword>
<dbReference type="Gene3D" id="1.10.3720.10">
    <property type="entry name" value="MetI-like"/>
    <property type="match status" value="1"/>
</dbReference>
<evidence type="ECO:0000256" key="1">
    <source>
        <dbReference type="ARBA" id="ARBA00004651"/>
    </source>
</evidence>
<dbReference type="GO" id="GO:0055085">
    <property type="term" value="P:transmembrane transport"/>
    <property type="evidence" value="ECO:0007669"/>
    <property type="project" value="InterPro"/>
</dbReference>
<evidence type="ECO:0000256" key="2">
    <source>
        <dbReference type="ARBA" id="ARBA00022448"/>
    </source>
</evidence>
<dbReference type="PROSITE" id="PS50928">
    <property type="entry name" value="ABC_TM1"/>
    <property type="match status" value="1"/>
</dbReference>
<evidence type="ECO:0000259" key="8">
    <source>
        <dbReference type="PROSITE" id="PS50928"/>
    </source>
</evidence>